<accession>E9BI00</accession>
<dbReference type="AlphaFoldDB" id="A0A3S5H7F3"/>
<dbReference type="Proteomes" id="UP000318447">
    <property type="component" value="Unassembled WGS sequence"/>
</dbReference>
<reference evidence="6" key="6">
    <citation type="submission" date="2019-02" db="EMBL/GenBank/DDBJ databases">
        <title>FDA dAtabase for Regulatory Grade micrObial Sequences (FDA-ARGOS): Supporting development and validation of Infectious Disease Dx tests.</title>
        <authorList>
            <person name="Duncan R."/>
            <person name="Fisher C."/>
            <person name="Tallon L."/>
            <person name="Sadzewicz L."/>
            <person name="Sengamalay N."/>
            <person name="Ott S."/>
            <person name="Godinez A."/>
            <person name="Nagaraj S."/>
            <person name="Vavikolanu K."/>
            <person name="Nadendla S."/>
            <person name="Aluvathingal J."/>
            <person name="Sichtig H."/>
        </authorList>
    </citation>
    <scope>NUCLEOTIDE SEQUENCE [LARGE SCALE GENOMIC DNA]</scope>
    <source>
        <strain evidence="6">FDAARGOS_361</strain>
    </source>
</reference>
<evidence type="ECO:0000313" key="3">
    <source>
        <dbReference type="EMBL" id="TPP40842.1"/>
    </source>
</evidence>
<dbReference type="RefSeq" id="XP_003861576.1">
    <property type="nucleotide sequence ID" value="XM_003861528.1"/>
</dbReference>
<dbReference type="Proteomes" id="UP000274082">
    <property type="component" value="Chromosome 25"/>
</dbReference>
<dbReference type="VEuPathDB" id="TriTrypDB:LdCL_250030400"/>
<proteinExistence type="predicted"/>
<dbReference type="EMBL" id="RHLC01000018">
    <property type="protein sequence ID" value="TPP40842.1"/>
    <property type="molecule type" value="Genomic_DNA"/>
</dbReference>
<dbReference type="VEuPathDB" id="TriTrypDB:LDHU3_25.2940"/>
<dbReference type="KEGG" id="ldo:LDBPK_252460"/>
<organism evidence="1 5">
    <name type="scientific">Leishmania donovani</name>
    <dbReference type="NCBI Taxonomy" id="5661"/>
    <lineage>
        <taxon>Eukaryota</taxon>
        <taxon>Discoba</taxon>
        <taxon>Euglenozoa</taxon>
        <taxon>Kinetoplastea</taxon>
        <taxon>Metakinetoplastina</taxon>
        <taxon>Trypanosomatida</taxon>
        <taxon>Trypanosomatidae</taxon>
        <taxon>Leishmaniinae</taxon>
        <taxon>Leishmania</taxon>
    </lineage>
</organism>
<reference evidence="4" key="3">
    <citation type="submission" date="2011-02" db="EMBL/GenBank/DDBJ databases">
        <title>Whole genome sequencing of Leishmania donovani clinical lines reveals dynamic variation related to drug resistance.</title>
        <authorList>
            <person name="Downing T."/>
            <person name="Imamura H."/>
            <person name="Sanders M."/>
            <person name="Decuypere S."/>
            <person name="Hertz-Fowler C."/>
            <person name="Clark T.G."/>
            <person name="Rijal S."/>
            <person name="Sundar S."/>
            <person name="Quail M.A."/>
            <person name="De Doncker S."/>
            <person name="Maes I."/>
            <person name="Vanaerschot M."/>
            <person name="Stark O."/>
            <person name="Schonian G."/>
            <person name="Dujardin J.C."/>
            <person name="Berriman M."/>
        </authorList>
    </citation>
    <scope>NUCLEOTIDE SEQUENCE [LARGE SCALE GENOMIC DNA]</scope>
    <source>
        <strain evidence="4">BPK282A1</strain>
    </source>
</reference>
<reference evidence="2 4" key="1">
    <citation type="journal article" date="2011" name="Genome Res.">
        <title>Whole genome sequencing of multiple Leishmania donovani clinical isolates provides insights into population structure and mechanisms of drug resistance.</title>
        <authorList>
            <person name="Downing T."/>
            <person name="Imamura H."/>
            <person name="Decuypere S."/>
            <person name="Clark T.G."/>
            <person name="Coombs G.H."/>
            <person name="Cotton J.A."/>
            <person name="Hilley J.D."/>
            <person name="de Doncker S."/>
            <person name="Maes I."/>
            <person name="Mottram J.C."/>
            <person name="Quail M.A."/>
            <person name="Rijal S."/>
            <person name="Sanders M."/>
            <person name="Schonian G."/>
            <person name="Stark O."/>
            <person name="Sundar S."/>
            <person name="Vanaerschot M."/>
            <person name="Hertz-Fowler C."/>
            <person name="Dujardin J.C."/>
            <person name="Berriman M."/>
        </authorList>
    </citation>
    <scope>NUCLEOTIDE SEQUENCE [LARGE SCALE GENOMIC DNA]</scope>
    <source>
        <strain evidence="2 4">BPK282A1</strain>
    </source>
</reference>
<reference evidence="1 5" key="4">
    <citation type="journal article" date="2018" name="Sci. Rep.">
        <title>A complete Leishmania donovani reference genome identifies novel genetic variations associated with virulence.</title>
        <authorList>
            <person name="Lypaczewski P."/>
            <person name="Hoshizaki J."/>
            <person name="Zhang W.-W."/>
            <person name="McCall L.-I."/>
            <person name="Torcivia-Rodriguez J."/>
            <person name="Simonyan V."/>
            <person name="Kaur A."/>
            <person name="Dewar K."/>
            <person name="Matlashewski G."/>
        </authorList>
    </citation>
    <scope>NUCLEOTIDE SEQUENCE [LARGE SCALE GENOMIC DNA]</scope>
    <source>
        <strain evidence="1 5">LdCL</strain>
    </source>
</reference>
<reference evidence="2" key="2">
    <citation type="submission" date="2011-01" db="EMBL/GenBank/DDBJ databases">
        <authorList>
            <person name="Zhao B.P."/>
            <person name="Ren Z.A."/>
            <person name="Li C.D."/>
        </authorList>
    </citation>
    <scope>NUCLEOTIDE SEQUENCE</scope>
    <source>
        <strain evidence="2">BPK282A1</strain>
    </source>
</reference>
<dbReference type="OrthoDB" id="242756at2759"/>
<name>A0A3S5H7F3_LEIDO</name>
<dbReference type="EMBL" id="FR799612">
    <property type="protein sequence ID" value="CBZ34876.1"/>
    <property type="molecule type" value="Genomic_DNA"/>
</dbReference>
<dbReference type="VEuPathDB" id="TriTrypDB:LdBPK_252460.1"/>
<keyword evidence="5" id="KW-1185">Reference proteome</keyword>
<dbReference type="OMA" id="YSCHAKW"/>
<dbReference type="Proteomes" id="UP000008980">
    <property type="component" value="Chromosome 25"/>
</dbReference>
<dbReference type="GeneID" id="13388822"/>
<evidence type="ECO:0000313" key="6">
    <source>
        <dbReference type="Proteomes" id="UP000318447"/>
    </source>
</evidence>
<dbReference type="EMBL" id="CP029524">
    <property type="protein sequence ID" value="AYU79583.1"/>
    <property type="molecule type" value="Genomic_DNA"/>
</dbReference>
<reference evidence="3" key="5">
    <citation type="submission" date="2019-02" db="EMBL/GenBank/DDBJ databases">
        <title>FDA dAtabase for Regulatory Grade micrObial Sequences (FDA-ARGOS): Supporting development and validation of Infectious Disease Dx tests.</title>
        <authorList>
            <person name="Duncan R."/>
            <person name="Fisher C."/>
            <person name="Tallon L.J."/>
            <person name="Sadzewicz L."/>
            <person name="Sengamalay N."/>
            <person name="Ott S."/>
            <person name="Godinez A."/>
            <person name="Nagaraj S."/>
            <person name="Nadendla S."/>
            <person name="Sichtig H."/>
        </authorList>
    </citation>
    <scope>NUCLEOTIDE SEQUENCE</scope>
    <source>
        <strain evidence="3">FDAARGOS_361</strain>
    </source>
</reference>
<accession>A0A3S5H7F3</accession>
<evidence type="ECO:0000313" key="2">
    <source>
        <dbReference type="EMBL" id="CBZ34876.1"/>
    </source>
</evidence>
<sequence>MTSNRDAKRHGFRYGAPAAVVDPLLSFLFDLRRMEDTVLSTLDHIGVRRRDLPRPFGGGSSASPPEVPATADDDAAVFSEAPSLRMPASDPIDAYAYEIAANSSDAHDVSVVGVIHQLLSWLDSNSSSSQLSSPPSQQLLTIFAAAVGAGADVFLRDAATLEDTHVERTFKRPKPDKSVASPTFDGETLACGDDSTARLVGTLTAGDIHAAVQEWRGYERLLKSSVAEMKTTLAAVTAARPNSSYSCHAKWIERTRSDGKSTFVVPASAVLKRNYEELISLNDALATCQAAVHAAYVALEDNLDVLLEEAQTVDRQERLFQHHVSVARRECAALHELRRRIKQVRKTLERCAHGQRGRPKVQPR</sequence>
<evidence type="ECO:0000313" key="1">
    <source>
        <dbReference type="EMBL" id="AYU79583.1"/>
    </source>
</evidence>
<evidence type="ECO:0000313" key="4">
    <source>
        <dbReference type="Proteomes" id="UP000008980"/>
    </source>
</evidence>
<gene>
    <name evidence="3" type="ORF">CGC21_9200</name>
    <name evidence="2" type="ORF">LDBPK_252460</name>
    <name evidence="1" type="ORF">LdCL_250030400</name>
</gene>
<protein>
    <submittedName>
        <fullName evidence="1">Uncharacterized protein</fullName>
    </submittedName>
</protein>
<evidence type="ECO:0000313" key="5">
    <source>
        <dbReference type="Proteomes" id="UP000274082"/>
    </source>
</evidence>